<evidence type="ECO:0000313" key="4">
    <source>
        <dbReference type="Proteomes" id="UP000076761"/>
    </source>
</evidence>
<keyword evidence="4" id="KW-1185">Reference proteome</keyword>
<accession>A0A165PZ59</accession>
<feature type="compositionally biased region" description="Polar residues" evidence="1">
    <location>
        <begin position="600"/>
        <end position="613"/>
    </location>
</feature>
<dbReference type="AlphaFoldDB" id="A0A165PZ59"/>
<organism evidence="3 4">
    <name type="scientific">Neolentinus lepideus HHB14362 ss-1</name>
    <dbReference type="NCBI Taxonomy" id="1314782"/>
    <lineage>
        <taxon>Eukaryota</taxon>
        <taxon>Fungi</taxon>
        <taxon>Dikarya</taxon>
        <taxon>Basidiomycota</taxon>
        <taxon>Agaricomycotina</taxon>
        <taxon>Agaricomycetes</taxon>
        <taxon>Gloeophyllales</taxon>
        <taxon>Gloeophyllaceae</taxon>
        <taxon>Neolentinus</taxon>
    </lineage>
</organism>
<dbReference type="SMART" id="SM00313">
    <property type="entry name" value="PXA"/>
    <property type="match status" value="1"/>
</dbReference>
<dbReference type="InterPro" id="IPR003114">
    <property type="entry name" value="Phox_assoc"/>
</dbReference>
<gene>
    <name evidence="3" type="ORF">NEOLEDRAFT_1171833</name>
</gene>
<proteinExistence type="predicted"/>
<dbReference type="STRING" id="1314782.A0A165PZ59"/>
<dbReference type="OrthoDB" id="5582218at2759"/>
<dbReference type="GO" id="GO:0035091">
    <property type="term" value="F:phosphatidylinositol binding"/>
    <property type="evidence" value="ECO:0007669"/>
    <property type="project" value="TreeGrafter"/>
</dbReference>
<dbReference type="PANTHER" id="PTHR22775">
    <property type="entry name" value="SORTING NEXIN"/>
    <property type="match status" value="1"/>
</dbReference>
<feature type="compositionally biased region" description="Basic residues" evidence="1">
    <location>
        <begin position="1"/>
        <end position="10"/>
    </location>
</feature>
<dbReference type="PANTHER" id="PTHR22775:SF3">
    <property type="entry name" value="SORTING NEXIN-13"/>
    <property type="match status" value="1"/>
</dbReference>
<feature type="region of interest" description="Disordered" evidence="1">
    <location>
        <begin position="584"/>
        <end position="613"/>
    </location>
</feature>
<feature type="region of interest" description="Disordered" evidence="1">
    <location>
        <begin position="1"/>
        <end position="27"/>
    </location>
</feature>
<dbReference type="PROSITE" id="PS51207">
    <property type="entry name" value="PXA"/>
    <property type="match status" value="1"/>
</dbReference>
<sequence length="613" mass="66164">MAAVARHRPATRSVKSSSTVSTHNPPLLKQTQQPISLVKRLLFPHLPAGTDPPPLLASPSAPPELNAELYDFIALALRAFVNPWWTKITRYDKEFVVEVNRVLTVIIRVLEGRLLNTDLSPLVFRDLPALVSQHYRDYRNAAAKLSTSYAIGGAASLPQLFHQLESHMAITAEGQIHEDYVRQAVDQILKTCLPSDDYEPETERYIIREIILKVLLDSVAPRVTQPWFIYKLILDQLGPPKSSGTLSSECFWRYHLVSGVHVDTCILSCIDAVDQINITRFSFSAPPDPLPSRPLFSLHTLTFQSLVVFFLSAVQSISTLGLTLINAYKQTVHTIKLVNQSSPSSPAAKLAPVQSDGDPNDSVNASGHSGHMGGNASPAPSLGSTPKSEYEAILGGPTGQITSASSPAEASSNYLDGLLEMLAELLSTHDRFTSSAVMNIVEMVSAAFSPFLDKLLSYMLYRHALSAAQVTKIVSIAKNTLFPNGYPGPSPVDPTPEEQVLIRENLGKRILEKIPPAVSPLFGPTPAARIATVDALLDPLSSAACNRHLFLFILDLVLLTIFPEMAVSNGSLGVDVYGSGIDESSADSSRVGLGLGPGTLSRTTSITPPGSGP</sequence>
<dbReference type="InParanoid" id="A0A165PZ59"/>
<dbReference type="Proteomes" id="UP000076761">
    <property type="component" value="Unassembled WGS sequence"/>
</dbReference>
<dbReference type="Pfam" id="PF02194">
    <property type="entry name" value="PXA"/>
    <property type="match status" value="1"/>
</dbReference>
<evidence type="ECO:0000259" key="2">
    <source>
        <dbReference type="PROSITE" id="PS51207"/>
    </source>
</evidence>
<feature type="domain" description="PXA" evidence="2">
    <location>
        <begin position="62"/>
        <end position="241"/>
    </location>
</feature>
<evidence type="ECO:0000256" key="1">
    <source>
        <dbReference type="SAM" id="MobiDB-lite"/>
    </source>
</evidence>
<reference evidence="3 4" key="1">
    <citation type="journal article" date="2016" name="Mol. Biol. Evol.">
        <title>Comparative Genomics of Early-Diverging Mushroom-Forming Fungi Provides Insights into the Origins of Lignocellulose Decay Capabilities.</title>
        <authorList>
            <person name="Nagy L.G."/>
            <person name="Riley R."/>
            <person name="Tritt A."/>
            <person name="Adam C."/>
            <person name="Daum C."/>
            <person name="Floudas D."/>
            <person name="Sun H."/>
            <person name="Yadav J.S."/>
            <person name="Pangilinan J."/>
            <person name="Larsson K.H."/>
            <person name="Matsuura K."/>
            <person name="Barry K."/>
            <person name="Labutti K."/>
            <person name="Kuo R."/>
            <person name="Ohm R.A."/>
            <person name="Bhattacharya S.S."/>
            <person name="Shirouzu T."/>
            <person name="Yoshinaga Y."/>
            <person name="Martin F.M."/>
            <person name="Grigoriev I.V."/>
            <person name="Hibbett D.S."/>
        </authorList>
    </citation>
    <scope>NUCLEOTIDE SEQUENCE [LARGE SCALE GENOMIC DNA]</scope>
    <source>
        <strain evidence="3 4">HHB14362 ss-1</strain>
    </source>
</reference>
<name>A0A165PZ59_9AGAM</name>
<protein>
    <recommendedName>
        <fullName evidence="2">PXA domain-containing protein</fullName>
    </recommendedName>
</protein>
<evidence type="ECO:0000313" key="3">
    <source>
        <dbReference type="EMBL" id="KZT21691.1"/>
    </source>
</evidence>
<dbReference type="EMBL" id="KV425604">
    <property type="protein sequence ID" value="KZT21691.1"/>
    <property type="molecule type" value="Genomic_DNA"/>
</dbReference>
<feature type="region of interest" description="Disordered" evidence="1">
    <location>
        <begin position="342"/>
        <end position="407"/>
    </location>
</feature>
<feature type="compositionally biased region" description="Low complexity" evidence="1">
    <location>
        <begin position="13"/>
        <end position="22"/>
    </location>
</feature>